<organism evidence="2 3">
    <name type="scientific">Diplocarpon coronariae</name>
    <dbReference type="NCBI Taxonomy" id="2795749"/>
    <lineage>
        <taxon>Eukaryota</taxon>
        <taxon>Fungi</taxon>
        <taxon>Dikarya</taxon>
        <taxon>Ascomycota</taxon>
        <taxon>Pezizomycotina</taxon>
        <taxon>Leotiomycetes</taxon>
        <taxon>Helotiales</taxon>
        <taxon>Drepanopezizaceae</taxon>
        <taxon>Diplocarpon</taxon>
    </lineage>
</organism>
<sequence length="208" mass="22525">MCPIPSGDWYRSACERRMISAKTNNNGSLRQTKQSKQIAQEPLSSPVSTSRPSKRDPGPKIVSTNVLRAVGGLPPRPVNDVEVVQPTQAVVKSSLASEGLHGTSSYVRIEAAKKSAAKVHRTLGLSIVIPSAVLPTTLRMWDDELGGRVPCILTPLAMKLDGLAECVDIGPADVENVMRILRVEWDEDAAAKDLLDRMVLVEKLSHQA</sequence>
<protein>
    <submittedName>
        <fullName evidence="2">Uncharacterized protein</fullName>
    </submittedName>
</protein>
<name>A0A218Z0R6_9HELO</name>
<dbReference type="InParanoid" id="A0A218Z0R6"/>
<evidence type="ECO:0000256" key="1">
    <source>
        <dbReference type="SAM" id="MobiDB-lite"/>
    </source>
</evidence>
<evidence type="ECO:0000313" key="3">
    <source>
        <dbReference type="Proteomes" id="UP000242519"/>
    </source>
</evidence>
<feature type="region of interest" description="Disordered" evidence="1">
    <location>
        <begin position="21"/>
        <end position="61"/>
    </location>
</feature>
<dbReference type="EMBL" id="MZNU01000291">
    <property type="protein sequence ID" value="OWP01133.1"/>
    <property type="molecule type" value="Genomic_DNA"/>
</dbReference>
<dbReference type="Proteomes" id="UP000242519">
    <property type="component" value="Unassembled WGS sequence"/>
</dbReference>
<accession>A0A218Z0R6</accession>
<dbReference type="AlphaFoldDB" id="A0A218Z0R6"/>
<evidence type="ECO:0000313" key="2">
    <source>
        <dbReference type="EMBL" id="OWP01133.1"/>
    </source>
</evidence>
<gene>
    <name evidence="2" type="ORF">B2J93_6583</name>
</gene>
<keyword evidence="3" id="KW-1185">Reference proteome</keyword>
<comment type="caution">
    <text evidence="2">The sequence shown here is derived from an EMBL/GenBank/DDBJ whole genome shotgun (WGS) entry which is preliminary data.</text>
</comment>
<reference evidence="2 3" key="1">
    <citation type="submission" date="2017-04" db="EMBL/GenBank/DDBJ databases">
        <title>Draft genome sequence of Marssonina coronaria NL1: causal agent of apple blotch.</title>
        <authorList>
            <person name="Cheng Q."/>
        </authorList>
    </citation>
    <scope>NUCLEOTIDE SEQUENCE [LARGE SCALE GENOMIC DNA]</scope>
    <source>
        <strain evidence="2 3">NL1</strain>
    </source>
</reference>
<proteinExistence type="predicted"/>
<feature type="compositionally biased region" description="Polar residues" evidence="1">
    <location>
        <begin position="21"/>
        <end position="51"/>
    </location>
</feature>